<evidence type="ECO:0000313" key="3">
    <source>
        <dbReference type="EMBL" id="CAD6503890.1"/>
    </source>
</evidence>
<proteinExistence type="predicted"/>
<keyword evidence="2" id="KW-0812">Transmembrane</keyword>
<evidence type="ECO:0000313" key="4">
    <source>
        <dbReference type="Proteomes" id="UP000683417"/>
    </source>
</evidence>
<feature type="transmembrane region" description="Helical" evidence="2">
    <location>
        <begin position="16"/>
        <end position="39"/>
    </location>
</feature>
<sequence>MRPLIPQNLHSQVPPVFFYFSWVFKYLSYIIVSHLLAMASTISTTVATKIESNNESVTSIMNVTQQQSRRGSSGLFSSLMDQKRNNSDAAAQARRASFHNMKPTPGFFGKIWHNFTLGPTPSK</sequence>
<feature type="compositionally biased region" description="Low complexity" evidence="1">
    <location>
        <begin position="66"/>
        <end position="79"/>
    </location>
</feature>
<gene>
    <name evidence="3" type="ORF">BGTH12_LOCUS5248</name>
</gene>
<name>A0A9W4D376_BLUGR</name>
<evidence type="ECO:0000256" key="1">
    <source>
        <dbReference type="SAM" id="MobiDB-lite"/>
    </source>
</evidence>
<reference evidence="3" key="1">
    <citation type="submission" date="2020-10" db="EMBL/GenBank/DDBJ databases">
        <authorList>
            <person name="Muller C M."/>
        </authorList>
    </citation>
    <scope>NUCLEOTIDE SEQUENCE</scope>
    <source>
        <strain evidence="3">THUN-12</strain>
    </source>
</reference>
<dbReference type="Proteomes" id="UP000683417">
    <property type="component" value="Unassembled WGS sequence"/>
</dbReference>
<accession>A0A9W4D376</accession>
<feature type="region of interest" description="Disordered" evidence="1">
    <location>
        <begin position="63"/>
        <end position="103"/>
    </location>
</feature>
<protein>
    <submittedName>
        <fullName evidence="3">BgTH12-05634</fullName>
    </submittedName>
</protein>
<keyword evidence="2" id="KW-0472">Membrane</keyword>
<comment type="caution">
    <text evidence="3">The sequence shown here is derived from an EMBL/GenBank/DDBJ whole genome shotgun (WGS) entry which is preliminary data.</text>
</comment>
<dbReference type="EMBL" id="CAJHIT010000008">
    <property type="protein sequence ID" value="CAD6503890.1"/>
    <property type="molecule type" value="Genomic_DNA"/>
</dbReference>
<evidence type="ECO:0000256" key="2">
    <source>
        <dbReference type="SAM" id="Phobius"/>
    </source>
</evidence>
<organism evidence="3 4">
    <name type="scientific">Blumeria graminis f. sp. triticale</name>
    <dbReference type="NCBI Taxonomy" id="1689686"/>
    <lineage>
        <taxon>Eukaryota</taxon>
        <taxon>Fungi</taxon>
        <taxon>Dikarya</taxon>
        <taxon>Ascomycota</taxon>
        <taxon>Pezizomycotina</taxon>
        <taxon>Leotiomycetes</taxon>
        <taxon>Erysiphales</taxon>
        <taxon>Erysiphaceae</taxon>
        <taxon>Blumeria</taxon>
    </lineage>
</organism>
<keyword evidence="2" id="KW-1133">Transmembrane helix</keyword>
<dbReference type="AlphaFoldDB" id="A0A9W4D376"/>